<sequence length="44" mass="4756">MASLEIYKLKSMQSASMISLIEAPGMERTSCSALKYALAQLMSA</sequence>
<accession>A0A9N9FYS0</accession>
<dbReference type="Proteomes" id="UP000789706">
    <property type="component" value="Unassembled WGS sequence"/>
</dbReference>
<protein>
    <submittedName>
        <fullName evidence="1">2964_t:CDS:1</fullName>
    </submittedName>
</protein>
<reference evidence="1" key="1">
    <citation type="submission" date="2021-06" db="EMBL/GenBank/DDBJ databases">
        <authorList>
            <person name="Kallberg Y."/>
            <person name="Tangrot J."/>
            <person name="Rosling A."/>
        </authorList>
    </citation>
    <scope>NUCLEOTIDE SEQUENCE</scope>
    <source>
        <strain evidence="1">AZ414A</strain>
    </source>
</reference>
<proteinExistence type="predicted"/>
<organism evidence="1 2">
    <name type="scientific">Diversispora eburnea</name>
    <dbReference type="NCBI Taxonomy" id="1213867"/>
    <lineage>
        <taxon>Eukaryota</taxon>
        <taxon>Fungi</taxon>
        <taxon>Fungi incertae sedis</taxon>
        <taxon>Mucoromycota</taxon>
        <taxon>Glomeromycotina</taxon>
        <taxon>Glomeromycetes</taxon>
        <taxon>Diversisporales</taxon>
        <taxon>Diversisporaceae</taxon>
        <taxon>Diversispora</taxon>
    </lineage>
</organism>
<evidence type="ECO:0000313" key="2">
    <source>
        <dbReference type="Proteomes" id="UP000789706"/>
    </source>
</evidence>
<comment type="caution">
    <text evidence="1">The sequence shown here is derived from an EMBL/GenBank/DDBJ whole genome shotgun (WGS) entry which is preliminary data.</text>
</comment>
<dbReference type="EMBL" id="CAJVPK010001034">
    <property type="protein sequence ID" value="CAG8566837.1"/>
    <property type="molecule type" value="Genomic_DNA"/>
</dbReference>
<gene>
    <name evidence="1" type="ORF">DEBURN_LOCUS7871</name>
</gene>
<evidence type="ECO:0000313" key="1">
    <source>
        <dbReference type="EMBL" id="CAG8566837.1"/>
    </source>
</evidence>
<name>A0A9N9FYS0_9GLOM</name>
<keyword evidence="2" id="KW-1185">Reference proteome</keyword>
<dbReference type="AlphaFoldDB" id="A0A9N9FYS0"/>